<gene>
    <name evidence="1" type="ORF">RISK_005616</name>
</gene>
<organism evidence="1 2">
    <name type="scientific">Rhodopirellula islandica</name>
    <dbReference type="NCBI Taxonomy" id="595434"/>
    <lineage>
        <taxon>Bacteria</taxon>
        <taxon>Pseudomonadati</taxon>
        <taxon>Planctomycetota</taxon>
        <taxon>Planctomycetia</taxon>
        <taxon>Pirellulales</taxon>
        <taxon>Pirellulaceae</taxon>
        <taxon>Rhodopirellula</taxon>
    </lineage>
</organism>
<protein>
    <submittedName>
        <fullName evidence="1">Uncharacterized protein</fullName>
    </submittedName>
</protein>
<dbReference type="AlphaFoldDB" id="A0A0J1B6U9"/>
<comment type="caution">
    <text evidence="1">The sequence shown here is derived from an EMBL/GenBank/DDBJ whole genome shotgun (WGS) entry which is preliminary data.</text>
</comment>
<proteinExistence type="predicted"/>
<dbReference type="Proteomes" id="UP000036367">
    <property type="component" value="Unassembled WGS sequence"/>
</dbReference>
<evidence type="ECO:0000313" key="1">
    <source>
        <dbReference type="EMBL" id="KLU02550.1"/>
    </source>
</evidence>
<evidence type="ECO:0000313" key="2">
    <source>
        <dbReference type="Proteomes" id="UP000036367"/>
    </source>
</evidence>
<name>A0A0J1B6U9_RHOIS</name>
<reference evidence="1" key="1">
    <citation type="submission" date="2015-05" db="EMBL/GenBank/DDBJ databases">
        <title>Permanent draft genome of Rhodopirellula islandicus K833.</title>
        <authorList>
            <person name="Kizina J."/>
            <person name="Richter M."/>
            <person name="Glockner F.O."/>
            <person name="Harder J."/>
        </authorList>
    </citation>
    <scope>NUCLEOTIDE SEQUENCE [LARGE SCALE GENOMIC DNA]</scope>
    <source>
        <strain evidence="1">K833</strain>
    </source>
</reference>
<sequence length="67" mass="7830">MSGTDEFGGLGFSMTRWEEVAGVRSHGSNDRHNPLSPRDPIDSDFWFWVMRQRHLFVSRHLHRGFGE</sequence>
<accession>A0A0J1B6U9</accession>
<dbReference type="PATRIC" id="fig|595434.4.peg.5332"/>
<dbReference type="STRING" id="595434.RISK_005616"/>
<keyword evidence="2" id="KW-1185">Reference proteome</keyword>
<dbReference type="EMBL" id="LECT01000044">
    <property type="protein sequence ID" value="KLU02550.1"/>
    <property type="molecule type" value="Genomic_DNA"/>
</dbReference>